<dbReference type="AlphaFoldDB" id="A0A6S6UCP0"/>
<gene>
    <name evidence="6" type="ORF">HELGO_WM66102</name>
</gene>
<dbReference type="PANTHER" id="PTHR38776:SF1">
    <property type="entry name" value="MLTA-INTERACTING PROTEIN-RELATED"/>
    <property type="match status" value="1"/>
</dbReference>
<keyword evidence="3" id="KW-0732">Signal</keyword>
<comment type="subcellular location">
    <subcellularLocation>
        <location evidence="1">Cell outer membrane</location>
    </subcellularLocation>
</comment>
<feature type="non-terminal residue" evidence="6">
    <location>
        <position position="1"/>
    </location>
</feature>
<proteinExistence type="inferred from homology"/>
<comment type="similarity">
    <text evidence="2">Belongs to the MipA/OmpV family.</text>
</comment>
<evidence type="ECO:0000256" key="3">
    <source>
        <dbReference type="ARBA" id="ARBA00022729"/>
    </source>
</evidence>
<dbReference type="EMBL" id="CACVAR010000416">
    <property type="protein sequence ID" value="CAA6827160.1"/>
    <property type="molecule type" value="Genomic_DNA"/>
</dbReference>
<evidence type="ECO:0000256" key="2">
    <source>
        <dbReference type="ARBA" id="ARBA00005722"/>
    </source>
</evidence>
<accession>A0A6S6UCP0</accession>
<dbReference type="InterPro" id="IPR010583">
    <property type="entry name" value="MipA"/>
</dbReference>
<evidence type="ECO:0000256" key="5">
    <source>
        <dbReference type="ARBA" id="ARBA00023237"/>
    </source>
</evidence>
<evidence type="ECO:0000313" key="6">
    <source>
        <dbReference type="EMBL" id="CAA6827160.1"/>
    </source>
</evidence>
<protein>
    <recommendedName>
        <fullName evidence="7">MipA/OmpV family protein</fullName>
    </recommendedName>
</protein>
<name>A0A6S6UCP0_9BACT</name>
<dbReference type="PANTHER" id="PTHR38776">
    <property type="entry name" value="MLTA-INTERACTING PROTEIN-RELATED"/>
    <property type="match status" value="1"/>
</dbReference>
<evidence type="ECO:0008006" key="7">
    <source>
        <dbReference type="Google" id="ProtNLM"/>
    </source>
</evidence>
<organism evidence="6">
    <name type="scientific">uncultured Sulfurovum sp</name>
    <dbReference type="NCBI Taxonomy" id="269237"/>
    <lineage>
        <taxon>Bacteria</taxon>
        <taxon>Pseudomonadati</taxon>
        <taxon>Campylobacterota</taxon>
        <taxon>Epsilonproteobacteria</taxon>
        <taxon>Campylobacterales</taxon>
        <taxon>Sulfurovaceae</taxon>
        <taxon>Sulfurovum</taxon>
        <taxon>environmental samples</taxon>
    </lineage>
</organism>
<sequence>SLPVESENSNARKGMEDLDFALEVGPRLNYKVYEDPKHKVTFRLPVRAVISTDIQNFERQGFLVAPNMNYKYTKDDFQIKVKSGPIWADDDYHNYFYGVTQKDATVTRQSYDAKGGYNGYRNTISFRYKQNKWNYGAFVSHFNIEGASFDDSPLVETDNALFLGTFISYTFYKN</sequence>
<keyword evidence="5" id="KW-0998">Cell outer membrane</keyword>
<reference evidence="6" key="1">
    <citation type="submission" date="2020-01" db="EMBL/GenBank/DDBJ databases">
        <authorList>
            <person name="Meier V. D."/>
            <person name="Meier V D."/>
        </authorList>
    </citation>
    <scope>NUCLEOTIDE SEQUENCE</scope>
    <source>
        <strain evidence="6">HLG_WM_MAG_03</strain>
    </source>
</reference>
<evidence type="ECO:0000256" key="4">
    <source>
        <dbReference type="ARBA" id="ARBA00023136"/>
    </source>
</evidence>
<keyword evidence="4" id="KW-0472">Membrane</keyword>
<dbReference type="GO" id="GO:0009279">
    <property type="term" value="C:cell outer membrane"/>
    <property type="evidence" value="ECO:0007669"/>
    <property type="project" value="UniProtKB-SubCell"/>
</dbReference>
<dbReference type="GO" id="GO:0009252">
    <property type="term" value="P:peptidoglycan biosynthetic process"/>
    <property type="evidence" value="ECO:0007669"/>
    <property type="project" value="TreeGrafter"/>
</dbReference>
<dbReference type="Pfam" id="PF06629">
    <property type="entry name" value="MipA"/>
    <property type="match status" value="1"/>
</dbReference>
<evidence type="ECO:0000256" key="1">
    <source>
        <dbReference type="ARBA" id="ARBA00004442"/>
    </source>
</evidence>